<sequence>MRSSSNPAFRNLPAGQGGYATFDRGSGMAGGTAAYADRAEVDFGRADAGQRPITVDDIVTKTAITAGAAIVAGGLTAWSGLYALALPAFIVGFVVSLIIIFKQSSNPALVMTYSIAEGIALGGIAGLVNLQFPGIAFQALIGTVGVFVGMLVVYKTGAVKVTPRFTKWLMGALIGVVVLMLANLVAGFFIPGGMGLRDGGPLAIIFSLVVIGVAAFSLLMDFDMADQAVRSGAPAKFAWYIAFGLMTTLVWLYIEILRLLTYLRQD</sequence>
<dbReference type="Pfam" id="PF12811">
    <property type="entry name" value="BaxI_1"/>
    <property type="match status" value="1"/>
</dbReference>
<dbReference type="InterPro" id="IPR010539">
    <property type="entry name" value="BaxI_1-like"/>
</dbReference>
<evidence type="ECO:0000313" key="2">
    <source>
        <dbReference type="EMBL" id="MDT0349422.1"/>
    </source>
</evidence>
<proteinExistence type="predicted"/>
<feature type="transmembrane region" description="Helical" evidence="1">
    <location>
        <begin position="135"/>
        <end position="156"/>
    </location>
</feature>
<organism evidence="2 3">
    <name type="scientific">Pseudonocardia charpentierae</name>
    <dbReference type="NCBI Taxonomy" id="3075545"/>
    <lineage>
        <taxon>Bacteria</taxon>
        <taxon>Bacillati</taxon>
        <taxon>Actinomycetota</taxon>
        <taxon>Actinomycetes</taxon>
        <taxon>Pseudonocardiales</taxon>
        <taxon>Pseudonocardiaceae</taxon>
        <taxon>Pseudonocardia</taxon>
    </lineage>
</organism>
<evidence type="ECO:0000256" key="1">
    <source>
        <dbReference type="SAM" id="Phobius"/>
    </source>
</evidence>
<keyword evidence="1" id="KW-0812">Transmembrane</keyword>
<dbReference type="PIRSF" id="PIRSF009160">
    <property type="entry name" value="UCP009160"/>
    <property type="match status" value="1"/>
</dbReference>
<evidence type="ECO:0000313" key="3">
    <source>
        <dbReference type="Proteomes" id="UP001183202"/>
    </source>
</evidence>
<accession>A0ABU2N791</accession>
<feature type="transmembrane region" description="Helical" evidence="1">
    <location>
        <begin position="202"/>
        <end position="225"/>
    </location>
</feature>
<feature type="transmembrane region" description="Helical" evidence="1">
    <location>
        <begin position="237"/>
        <end position="254"/>
    </location>
</feature>
<name>A0ABU2N791_9PSEU</name>
<dbReference type="PANTHER" id="PTHR41282:SF1">
    <property type="entry name" value="CONSERVED TRANSMEMBRANE PROTEIN-RELATED"/>
    <property type="match status" value="1"/>
</dbReference>
<keyword evidence="1" id="KW-0472">Membrane</keyword>
<keyword evidence="1" id="KW-1133">Transmembrane helix</keyword>
<feature type="transmembrane region" description="Helical" evidence="1">
    <location>
        <begin position="108"/>
        <end position="129"/>
    </location>
</feature>
<dbReference type="PANTHER" id="PTHR41282">
    <property type="entry name" value="CONSERVED TRANSMEMBRANE PROTEIN-RELATED"/>
    <property type="match status" value="1"/>
</dbReference>
<feature type="transmembrane region" description="Helical" evidence="1">
    <location>
        <begin position="81"/>
        <end position="101"/>
    </location>
</feature>
<dbReference type="EMBL" id="JAVREJ010000004">
    <property type="protein sequence ID" value="MDT0349422.1"/>
    <property type="molecule type" value="Genomic_DNA"/>
</dbReference>
<comment type="caution">
    <text evidence="2">The sequence shown here is derived from an EMBL/GenBank/DDBJ whole genome shotgun (WGS) entry which is preliminary data.</text>
</comment>
<gene>
    <name evidence="2" type="ORF">RM445_07755</name>
</gene>
<reference evidence="3" key="1">
    <citation type="submission" date="2023-07" db="EMBL/GenBank/DDBJ databases">
        <title>30 novel species of actinomycetes from the DSMZ collection.</title>
        <authorList>
            <person name="Nouioui I."/>
        </authorList>
    </citation>
    <scope>NUCLEOTIDE SEQUENCE [LARGE SCALE GENOMIC DNA]</scope>
    <source>
        <strain evidence="3">DSM 45834</strain>
    </source>
</reference>
<protein>
    <submittedName>
        <fullName evidence="2">Bax inhibitor-1/YccA family protein</fullName>
    </submittedName>
</protein>
<dbReference type="Proteomes" id="UP001183202">
    <property type="component" value="Unassembled WGS sequence"/>
</dbReference>
<feature type="transmembrane region" description="Helical" evidence="1">
    <location>
        <begin position="168"/>
        <end position="190"/>
    </location>
</feature>
<keyword evidence="3" id="KW-1185">Reference proteome</keyword>
<dbReference type="RefSeq" id="WP_311555454.1">
    <property type="nucleotide sequence ID" value="NZ_JAVREJ010000004.1"/>
</dbReference>